<dbReference type="RefSeq" id="XP_022285764.1">
    <property type="nucleotide sequence ID" value="XM_022429209.1"/>
</dbReference>
<comment type="caution">
    <text evidence="1">The sequence shown here is derived from an EMBL/GenBank/DDBJ whole genome shotgun (WGS) entry which is preliminary data.</text>
</comment>
<evidence type="ECO:0000313" key="1">
    <source>
        <dbReference type="EMBL" id="OWT43331.1"/>
    </source>
</evidence>
<reference evidence="1 2" key="1">
    <citation type="journal article" date="2016" name="PLoS Pathog.">
        <title>Biosynthesis of antibiotic leucinostatins in bio-control fungus Purpureocillium lilacinum and their inhibition on phytophthora revealed by genome mining.</title>
        <authorList>
            <person name="Wang G."/>
            <person name="Liu Z."/>
            <person name="Lin R."/>
            <person name="Li E."/>
            <person name="Mao Z."/>
            <person name="Ling J."/>
            <person name="Yang Y."/>
            <person name="Yin W.B."/>
            <person name="Xie B."/>
        </authorList>
    </citation>
    <scope>NUCLEOTIDE SEQUENCE [LARGE SCALE GENOMIC DNA]</scope>
    <source>
        <strain evidence="1">170</strain>
    </source>
</reference>
<dbReference type="Proteomes" id="UP000078397">
    <property type="component" value="Unassembled WGS sequence"/>
</dbReference>
<dbReference type="EMBL" id="LSBJ02000002">
    <property type="protein sequence ID" value="OWT43331.1"/>
    <property type="molecule type" value="Genomic_DNA"/>
</dbReference>
<name>A0A219ARE1_METCM</name>
<accession>A0A219ARE1</accession>
<dbReference type="KEGG" id="pchm:VFPPC_17506"/>
<dbReference type="AlphaFoldDB" id="A0A219ARE1"/>
<gene>
    <name evidence="1" type="ORF">VFPPC_17506</name>
</gene>
<evidence type="ECO:0000313" key="2">
    <source>
        <dbReference type="Proteomes" id="UP000078397"/>
    </source>
</evidence>
<organism evidence="1 2">
    <name type="scientific">Pochonia chlamydosporia 170</name>
    <dbReference type="NCBI Taxonomy" id="1380566"/>
    <lineage>
        <taxon>Eukaryota</taxon>
        <taxon>Fungi</taxon>
        <taxon>Dikarya</taxon>
        <taxon>Ascomycota</taxon>
        <taxon>Pezizomycotina</taxon>
        <taxon>Sordariomycetes</taxon>
        <taxon>Hypocreomycetidae</taxon>
        <taxon>Hypocreales</taxon>
        <taxon>Clavicipitaceae</taxon>
        <taxon>Pochonia</taxon>
    </lineage>
</organism>
<keyword evidence="2" id="KW-1185">Reference proteome</keyword>
<proteinExistence type="predicted"/>
<protein>
    <submittedName>
        <fullName evidence="1">Uncharacterized protein</fullName>
    </submittedName>
</protein>
<dbReference type="GeneID" id="33936463"/>
<sequence>MTRTLRLASERPESSKYACGFQLPSLVLPGSLGIPMRLLAVVCSAPMTIMPGHCRVRGADMLEDKYRKSRTFSDALSLRE</sequence>